<dbReference type="InterPro" id="IPR030489">
    <property type="entry name" value="TR_Rrf2-type_CS"/>
</dbReference>
<keyword evidence="1" id="KW-0238">DNA-binding</keyword>
<dbReference type="InterPro" id="IPR000944">
    <property type="entry name" value="Tscrpt_reg_Rrf2"/>
</dbReference>
<evidence type="ECO:0000313" key="3">
    <source>
        <dbReference type="Proteomes" id="UP000007054"/>
    </source>
</evidence>
<organism evidence="2 3">
    <name type="scientific">Ruminococcus champanellensis (strain DSM 18848 / JCM 17042 / KCTC 15320 / 18P13)</name>
    <dbReference type="NCBI Taxonomy" id="213810"/>
    <lineage>
        <taxon>Bacteria</taxon>
        <taxon>Bacillati</taxon>
        <taxon>Bacillota</taxon>
        <taxon>Clostridia</taxon>
        <taxon>Eubacteriales</taxon>
        <taxon>Oscillospiraceae</taxon>
        <taxon>Ruminococcus</taxon>
    </lineage>
</organism>
<evidence type="ECO:0000313" key="2">
    <source>
        <dbReference type="EMBL" id="CBL16947.1"/>
    </source>
</evidence>
<dbReference type="STRING" id="213810.RUM_07510"/>
<dbReference type="EMBL" id="FP929052">
    <property type="protein sequence ID" value="CBL16947.1"/>
    <property type="molecule type" value="Genomic_DNA"/>
</dbReference>
<dbReference type="AlphaFoldDB" id="D4LBF2"/>
<proteinExistence type="predicted"/>
<dbReference type="InterPro" id="IPR036388">
    <property type="entry name" value="WH-like_DNA-bd_sf"/>
</dbReference>
<dbReference type="InterPro" id="IPR036390">
    <property type="entry name" value="WH_DNA-bd_sf"/>
</dbReference>
<keyword evidence="3" id="KW-1185">Reference proteome</keyword>
<dbReference type="PROSITE" id="PS51197">
    <property type="entry name" value="HTH_RRF2_2"/>
    <property type="match status" value="1"/>
</dbReference>
<dbReference type="GO" id="GO:0003677">
    <property type="term" value="F:DNA binding"/>
    <property type="evidence" value="ECO:0007669"/>
    <property type="project" value="UniProtKB-KW"/>
</dbReference>
<dbReference type="GeneID" id="83155543"/>
<dbReference type="KEGG" id="rch:RUM_07510"/>
<dbReference type="PROSITE" id="PS01332">
    <property type="entry name" value="HTH_RRF2_1"/>
    <property type="match status" value="1"/>
</dbReference>
<dbReference type="NCBIfam" id="TIGR00738">
    <property type="entry name" value="rrf2_super"/>
    <property type="match status" value="1"/>
</dbReference>
<dbReference type="BioCyc" id="RCHA213810:RUM_RS03620-MONOMER"/>
<dbReference type="Proteomes" id="UP000007054">
    <property type="component" value="Chromosome"/>
</dbReference>
<protein>
    <submittedName>
        <fullName evidence="2">Transcriptional regulator, BadM/Rrf2 family</fullName>
    </submittedName>
</protein>
<dbReference type="GO" id="GO:0003700">
    <property type="term" value="F:DNA-binding transcription factor activity"/>
    <property type="evidence" value="ECO:0007669"/>
    <property type="project" value="TreeGrafter"/>
</dbReference>
<name>D4LBF2_RUMC1</name>
<dbReference type="PANTHER" id="PTHR33221:SF5">
    <property type="entry name" value="HTH-TYPE TRANSCRIPTIONAL REGULATOR ISCR"/>
    <property type="match status" value="1"/>
</dbReference>
<dbReference type="RefSeq" id="WP_015557854.1">
    <property type="nucleotide sequence ID" value="NC_021039.1"/>
</dbReference>
<dbReference type="GO" id="GO:0005829">
    <property type="term" value="C:cytosol"/>
    <property type="evidence" value="ECO:0007669"/>
    <property type="project" value="TreeGrafter"/>
</dbReference>
<dbReference type="Pfam" id="PF02082">
    <property type="entry name" value="Rrf2"/>
    <property type="match status" value="1"/>
</dbReference>
<dbReference type="HOGENOM" id="CLU_107144_0_1_9"/>
<sequence length="142" mass="15651">MMISTKGRYALRVMIDLAEHNSGGYVPLADIAERQEISEKYLESIVSMLSKKGLVDALRGKGGGYRLNRAPDQYTVADILYVTEGSMAPVACLEPGAKTCDRAAYCRTLDMWKRLYELITQFFSGITIADLIADKSGGDFVI</sequence>
<dbReference type="SUPFAM" id="SSF46785">
    <property type="entry name" value="Winged helix' DNA-binding domain"/>
    <property type="match status" value="1"/>
</dbReference>
<accession>D4LBF2</accession>
<dbReference type="Gene3D" id="1.10.10.10">
    <property type="entry name" value="Winged helix-like DNA-binding domain superfamily/Winged helix DNA-binding domain"/>
    <property type="match status" value="1"/>
</dbReference>
<dbReference type="PATRIC" id="fig|213810.4.peg.643"/>
<reference evidence="2" key="1">
    <citation type="submission" date="2010-03" db="EMBL/GenBank/DDBJ databases">
        <title>The genome sequence of Ruminococcus sp. 18P13.</title>
        <authorList>
            <consortium name="metaHIT consortium -- http://www.metahit.eu/"/>
            <person name="Pajon A."/>
            <person name="Turner K."/>
            <person name="Parkhill J."/>
            <person name="Bernalier A."/>
        </authorList>
    </citation>
    <scope>NUCLEOTIDE SEQUENCE [LARGE SCALE GENOMIC DNA]</scope>
    <source>
        <strain evidence="2">Type strain: 18P13</strain>
    </source>
</reference>
<reference evidence="2" key="2">
    <citation type="submission" date="2010-03" db="EMBL/GenBank/DDBJ databases">
        <authorList>
            <person name="Pajon A."/>
        </authorList>
    </citation>
    <scope>NUCLEOTIDE SEQUENCE</scope>
    <source>
        <strain evidence="2">Type strain: 18P13</strain>
    </source>
</reference>
<gene>
    <name evidence="2" type="ordered locus">RUM_07510</name>
</gene>
<dbReference type="PANTHER" id="PTHR33221">
    <property type="entry name" value="WINGED HELIX-TURN-HELIX TRANSCRIPTIONAL REGULATOR, RRF2 FAMILY"/>
    <property type="match status" value="1"/>
</dbReference>
<evidence type="ECO:0000256" key="1">
    <source>
        <dbReference type="ARBA" id="ARBA00023125"/>
    </source>
</evidence>